<comment type="caution">
    <text evidence="3">The sequence shown here is derived from an EMBL/GenBank/DDBJ whole genome shotgun (WGS) entry which is preliminary data.</text>
</comment>
<accession>A0A1Y2FRX0</accession>
<feature type="region of interest" description="Disordered" evidence="1">
    <location>
        <begin position="223"/>
        <end position="307"/>
    </location>
</feature>
<dbReference type="InterPro" id="IPR004274">
    <property type="entry name" value="FCP1_dom"/>
</dbReference>
<dbReference type="NCBIfam" id="TIGR02251">
    <property type="entry name" value="HIF-SF_euk"/>
    <property type="match status" value="1"/>
</dbReference>
<dbReference type="GO" id="GO:0016791">
    <property type="term" value="F:phosphatase activity"/>
    <property type="evidence" value="ECO:0007669"/>
    <property type="project" value="InterPro"/>
</dbReference>
<feature type="compositionally biased region" description="Low complexity" evidence="1">
    <location>
        <begin position="1"/>
        <end position="14"/>
    </location>
</feature>
<feature type="compositionally biased region" description="Low complexity" evidence="1">
    <location>
        <begin position="238"/>
        <end position="248"/>
    </location>
</feature>
<dbReference type="CDD" id="cd07521">
    <property type="entry name" value="HAD_FCP1-like"/>
    <property type="match status" value="1"/>
</dbReference>
<organism evidence="3 4">
    <name type="scientific">Leucosporidium creatinivorum</name>
    <dbReference type="NCBI Taxonomy" id="106004"/>
    <lineage>
        <taxon>Eukaryota</taxon>
        <taxon>Fungi</taxon>
        <taxon>Dikarya</taxon>
        <taxon>Basidiomycota</taxon>
        <taxon>Pucciniomycotina</taxon>
        <taxon>Microbotryomycetes</taxon>
        <taxon>Leucosporidiales</taxon>
        <taxon>Leucosporidium</taxon>
    </lineage>
</organism>
<dbReference type="Gene3D" id="3.40.50.1000">
    <property type="entry name" value="HAD superfamily/HAD-like"/>
    <property type="match status" value="1"/>
</dbReference>
<gene>
    <name evidence="3" type="ORF">BCR35DRAFT_302419</name>
</gene>
<feature type="compositionally biased region" description="Acidic residues" evidence="1">
    <location>
        <begin position="148"/>
        <end position="160"/>
    </location>
</feature>
<name>A0A1Y2FRX0_9BASI</name>
<dbReference type="SUPFAM" id="SSF56784">
    <property type="entry name" value="HAD-like"/>
    <property type="match status" value="1"/>
</dbReference>
<reference evidence="3 4" key="1">
    <citation type="submission" date="2016-07" db="EMBL/GenBank/DDBJ databases">
        <title>Pervasive Adenine N6-methylation of Active Genes in Fungi.</title>
        <authorList>
            <consortium name="DOE Joint Genome Institute"/>
            <person name="Mondo S.J."/>
            <person name="Dannebaum R.O."/>
            <person name="Kuo R.C."/>
            <person name="Labutti K."/>
            <person name="Haridas S."/>
            <person name="Kuo A."/>
            <person name="Salamov A."/>
            <person name="Ahrendt S.R."/>
            <person name="Lipzen A."/>
            <person name="Sullivan W."/>
            <person name="Andreopoulos W.B."/>
            <person name="Clum A."/>
            <person name="Lindquist E."/>
            <person name="Daum C."/>
            <person name="Ramamoorthy G.K."/>
            <person name="Gryganskyi A."/>
            <person name="Culley D."/>
            <person name="Magnuson J.K."/>
            <person name="James T.Y."/>
            <person name="O'Malley M.A."/>
            <person name="Stajich J.E."/>
            <person name="Spatafora J.W."/>
            <person name="Visel A."/>
            <person name="Grigoriev I.V."/>
        </authorList>
    </citation>
    <scope>NUCLEOTIDE SEQUENCE [LARGE SCALE GENOMIC DNA]</scope>
    <source>
        <strain evidence="3 4">62-1032</strain>
    </source>
</reference>
<dbReference type="InterPro" id="IPR036412">
    <property type="entry name" value="HAD-like_sf"/>
</dbReference>
<dbReference type="InterPro" id="IPR011948">
    <property type="entry name" value="Dullard_phosphatase"/>
</dbReference>
<dbReference type="OrthoDB" id="277011at2759"/>
<dbReference type="InParanoid" id="A0A1Y2FRX0"/>
<feature type="compositionally biased region" description="Low complexity" evidence="1">
    <location>
        <begin position="40"/>
        <end position="61"/>
    </location>
</feature>
<dbReference type="AlphaFoldDB" id="A0A1Y2FRX0"/>
<feature type="compositionally biased region" description="Basic and acidic residues" evidence="1">
    <location>
        <begin position="137"/>
        <end position="147"/>
    </location>
</feature>
<feature type="region of interest" description="Disordered" evidence="1">
    <location>
        <begin position="1"/>
        <end position="160"/>
    </location>
</feature>
<feature type="compositionally biased region" description="Pro residues" evidence="1">
    <location>
        <begin position="278"/>
        <end position="292"/>
    </location>
</feature>
<dbReference type="PROSITE" id="PS50969">
    <property type="entry name" value="FCP1"/>
    <property type="match status" value="1"/>
</dbReference>
<feature type="domain" description="FCP1 homology" evidence="2">
    <location>
        <begin position="303"/>
        <end position="475"/>
    </location>
</feature>
<dbReference type="SMART" id="SM00577">
    <property type="entry name" value="CPDc"/>
    <property type="match status" value="1"/>
</dbReference>
<sequence>MNTLSYLSSLLSRPSPSPPPSPSSSATNIPLPSSDDDSDSPTSSASAPTTTVDVDLTTTADSDADEEPETLYLSARAGVGAGAPPVVSLSDTPPPHLQGRVGEVEAVSRRASVKRRSSSRRPRGEKVGQDSEENEKQDDGGHEKPPEDEAIEVEAESELEEGERLLKLKRQQLAQRGDAKQRLSRIWPIRLSVGLYVLFRQILSWVGVPYRYSPRSGYNALLAPPEVTQTPATPRMEPTTIDTDTDSPSTPPPPNSTHSHTPSTSSFFLRPRSSRSPSPSPTPSPPPSPTPAPTTISSAPRPPRLTPKTLVLDLDETLIHSTSRPHASSYRNAGRSGLKVRVVEVVLDGRSTVYTVYKRPWVDFFLRKVSSWYTVIIFTASLPEYADPVIDWLDGGDGMGGMVGGRLFRSDCLHANGSYVKDLSVVDADLSRVCLVDNSPVSYAINQANGIPIEGWINDPADECLLDLLPMLDSLRFTSDVRRVLGLRGFRGEAHGAAGAGVKREKVKGEKEKGEA</sequence>
<dbReference type="STRING" id="106004.A0A1Y2FRX0"/>
<keyword evidence="4" id="KW-1185">Reference proteome</keyword>
<evidence type="ECO:0000313" key="4">
    <source>
        <dbReference type="Proteomes" id="UP000193467"/>
    </source>
</evidence>
<protein>
    <submittedName>
        <fullName evidence="3">NLI interacting factor-like phosphatase-domain-containing protein</fullName>
    </submittedName>
</protein>
<evidence type="ECO:0000313" key="3">
    <source>
        <dbReference type="EMBL" id="ORY86699.1"/>
    </source>
</evidence>
<evidence type="ECO:0000259" key="2">
    <source>
        <dbReference type="PROSITE" id="PS50969"/>
    </source>
</evidence>
<dbReference type="InterPro" id="IPR023214">
    <property type="entry name" value="HAD_sf"/>
</dbReference>
<dbReference type="PANTHER" id="PTHR12210">
    <property type="entry name" value="DULLARD PROTEIN PHOSPHATASE"/>
    <property type="match status" value="1"/>
</dbReference>
<dbReference type="InterPro" id="IPR050365">
    <property type="entry name" value="TIM50"/>
</dbReference>
<feature type="compositionally biased region" description="Low complexity" evidence="1">
    <location>
        <begin position="256"/>
        <end position="277"/>
    </location>
</feature>
<proteinExistence type="predicted"/>
<evidence type="ECO:0000256" key="1">
    <source>
        <dbReference type="SAM" id="MobiDB-lite"/>
    </source>
</evidence>
<dbReference type="EMBL" id="MCGR01000014">
    <property type="protein sequence ID" value="ORY86699.1"/>
    <property type="molecule type" value="Genomic_DNA"/>
</dbReference>
<dbReference type="Proteomes" id="UP000193467">
    <property type="component" value="Unassembled WGS sequence"/>
</dbReference>
<feature type="compositionally biased region" description="Basic residues" evidence="1">
    <location>
        <begin position="111"/>
        <end position="121"/>
    </location>
</feature>
<dbReference type="Pfam" id="PF03031">
    <property type="entry name" value="NIF"/>
    <property type="match status" value="1"/>
</dbReference>